<sequence length="79" mass="9236">MHKKTATFLRANYDNIFLPKLNFHKCRKLNRKSKACMATLGHCAFFDRTAMKAEQFKQTQVVEVKEEWTSKTCSCCGWV</sequence>
<proteinExistence type="predicted"/>
<evidence type="ECO:0000313" key="1">
    <source>
        <dbReference type="EMBL" id="KAK9320136.1"/>
    </source>
</evidence>
<keyword evidence="2" id="KW-1185">Reference proteome</keyword>
<gene>
    <name evidence="1" type="ORF">V1517DRAFT_330291</name>
</gene>
<dbReference type="EMBL" id="MU970143">
    <property type="protein sequence ID" value="KAK9320136.1"/>
    <property type="molecule type" value="Genomic_DNA"/>
</dbReference>
<dbReference type="Proteomes" id="UP001489719">
    <property type="component" value="Unassembled WGS sequence"/>
</dbReference>
<name>A0ACC3THB3_9ASCO</name>
<organism evidence="1 2">
    <name type="scientific">Lipomyces orientalis</name>
    <dbReference type="NCBI Taxonomy" id="1233043"/>
    <lineage>
        <taxon>Eukaryota</taxon>
        <taxon>Fungi</taxon>
        <taxon>Dikarya</taxon>
        <taxon>Ascomycota</taxon>
        <taxon>Saccharomycotina</taxon>
        <taxon>Lipomycetes</taxon>
        <taxon>Lipomycetales</taxon>
        <taxon>Lipomycetaceae</taxon>
        <taxon>Lipomyces</taxon>
    </lineage>
</organism>
<evidence type="ECO:0000313" key="2">
    <source>
        <dbReference type="Proteomes" id="UP001489719"/>
    </source>
</evidence>
<protein>
    <submittedName>
        <fullName evidence="1">Uncharacterized protein</fullName>
    </submittedName>
</protein>
<accession>A0ACC3THB3</accession>
<feature type="non-terminal residue" evidence="1">
    <location>
        <position position="79"/>
    </location>
</feature>
<comment type="caution">
    <text evidence="1">The sequence shown here is derived from an EMBL/GenBank/DDBJ whole genome shotgun (WGS) entry which is preliminary data.</text>
</comment>
<reference evidence="2" key="1">
    <citation type="journal article" date="2024" name="Front. Bioeng. Biotechnol.">
        <title>Genome-scale model development and genomic sequencing of the oleaginous clade Lipomyces.</title>
        <authorList>
            <person name="Czajka J.J."/>
            <person name="Han Y."/>
            <person name="Kim J."/>
            <person name="Mondo S.J."/>
            <person name="Hofstad B.A."/>
            <person name="Robles A."/>
            <person name="Haridas S."/>
            <person name="Riley R."/>
            <person name="LaButti K."/>
            <person name="Pangilinan J."/>
            <person name="Andreopoulos W."/>
            <person name="Lipzen A."/>
            <person name="Yan J."/>
            <person name="Wang M."/>
            <person name="Ng V."/>
            <person name="Grigoriev I.V."/>
            <person name="Spatafora J.W."/>
            <person name="Magnuson J.K."/>
            <person name="Baker S.E."/>
            <person name="Pomraning K.R."/>
        </authorList>
    </citation>
    <scope>NUCLEOTIDE SEQUENCE [LARGE SCALE GENOMIC DNA]</scope>
    <source>
        <strain evidence="2">CBS 10300</strain>
    </source>
</reference>